<feature type="transmembrane region" description="Helical" evidence="1">
    <location>
        <begin position="322"/>
        <end position="344"/>
    </location>
</feature>
<feature type="transmembrane region" description="Helical" evidence="1">
    <location>
        <begin position="249"/>
        <end position="270"/>
    </location>
</feature>
<reference evidence="4 5" key="1">
    <citation type="submission" date="2022-04" db="EMBL/GenBank/DDBJ databases">
        <title>Chromosome-level reference genomes for two strains of Caenorhabditis briggsae: an improved platform for comparative genomics.</title>
        <authorList>
            <person name="Stevens L."/>
            <person name="Andersen E."/>
        </authorList>
    </citation>
    <scope>NUCLEOTIDE SEQUENCE [LARGE SCALE GENOMIC DNA]</scope>
    <source>
        <strain evidence="4">VX34</strain>
        <tissue evidence="4">Whole-organism</tissue>
    </source>
</reference>
<feature type="signal peptide" evidence="2">
    <location>
        <begin position="1"/>
        <end position="24"/>
    </location>
</feature>
<feature type="transmembrane region" description="Helical" evidence="1">
    <location>
        <begin position="432"/>
        <end position="450"/>
    </location>
</feature>
<evidence type="ECO:0000256" key="1">
    <source>
        <dbReference type="SAM" id="Phobius"/>
    </source>
</evidence>
<keyword evidence="1" id="KW-0812">Transmembrane</keyword>
<dbReference type="SMART" id="SM00703">
    <property type="entry name" value="NRF"/>
    <property type="match status" value="1"/>
</dbReference>
<feature type="transmembrane region" description="Helical" evidence="1">
    <location>
        <begin position="209"/>
        <end position="229"/>
    </location>
</feature>
<dbReference type="GO" id="GO:0016747">
    <property type="term" value="F:acyltransferase activity, transferring groups other than amino-acyl groups"/>
    <property type="evidence" value="ECO:0007669"/>
    <property type="project" value="InterPro"/>
</dbReference>
<evidence type="ECO:0000313" key="4">
    <source>
        <dbReference type="EMBL" id="UMM31626.1"/>
    </source>
</evidence>
<feature type="chain" id="PRO_5042010269" description="Nose resistant-to-fluoxetine protein N-terminal domain-containing protein" evidence="2">
    <location>
        <begin position="25"/>
        <end position="707"/>
    </location>
</feature>
<dbReference type="AlphaFoldDB" id="A0AAE9JIM3"/>
<dbReference type="InterPro" id="IPR052728">
    <property type="entry name" value="O2_lipid_transport_reg"/>
</dbReference>
<feature type="transmembrane region" description="Helical" evidence="1">
    <location>
        <begin position="374"/>
        <end position="394"/>
    </location>
</feature>
<keyword evidence="1" id="KW-1133">Transmembrane helix</keyword>
<dbReference type="InterPro" id="IPR006621">
    <property type="entry name" value="Nose-resist-to-fluoxetine_N"/>
</dbReference>
<feature type="transmembrane region" description="Helical" evidence="1">
    <location>
        <begin position="457"/>
        <end position="478"/>
    </location>
</feature>
<protein>
    <recommendedName>
        <fullName evidence="3">Nose resistant-to-fluoxetine protein N-terminal domain-containing protein</fullName>
    </recommendedName>
</protein>
<keyword evidence="2" id="KW-0732">Signal</keyword>
<feature type="transmembrane region" description="Helical" evidence="1">
    <location>
        <begin position="282"/>
        <end position="302"/>
    </location>
</feature>
<name>A0AAE9JIM3_CAEBR</name>
<feature type="transmembrane region" description="Helical" evidence="1">
    <location>
        <begin position="646"/>
        <end position="668"/>
    </location>
</feature>
<feature type="transmembrane region" description="Helical" evidence="1">
    <location>
        <begin position="572"/>
        <end position="595"/>
    </location>
</feature>
<accession>A0AAE9JIM3</accession>
<dbReference type="InterPro" id="IPR002656">
    <property type="entry name" value="Acyl_transf_3_dom"/>
</dbReference>
<gene>
    <name evidence="4" type="ORF">L5515_005748</name>
</gene>
<keyword evidence="5" id="KW-1185">Reference proteome</keyword>
<proteinExistence type="predicted"/>
<dbReference type="PANTHER" id="PTHR11161">
    <property type="entry name" value="O-ACYLTRANSFERASE"/>
    <property type="match status" value="1"/>
</dbReference>
<dbReference type="EMBL" id="CP092624">
    <property type="protein sequence ID" value="UMM31626.1"/>
    <property type="molecule type" value="Genomic_DNA"/>
</dbReference>
<keyword evidence="1" id="KW-0472">Membrane</keyword>
<organism evidence="4 5">
    <name type="scientific">Caenorhabditis briggsae</name>
    <dbReference type="NCBI Taxonomy" id="6238"/>
    <lineage>
        <taxon>Eukaryota</taxon>
        <taxon>Metazoa</taxon>
        <taxon>Ecdysozoa</taxon>
        <taxon>Nematoda</taxon>
        <taxon>Chromadorea</taxon>
        <taxon>Rhabditida</taxon>
        <taxon>Rhabditina</taxon>
        <taxon>Rhabditomorpha</taxon>
        <taxon>Rhabditoidea</taxon>
        <taxon>Rhabditidae</taxon>
        <taxon>Peloderinae</taxon>
        <taxon>Caenorhabditis</taxon>
    </lineage>
</organism>
<evidence type="ECO:0000256" key="2">
    <source>
        <dbReference type="SAM" id="SignalP"/>
    </source>
</evidence>
<dbReference type="Pfam" id="PF20146">
    <property type="entry name" value="NRF"/>
    <property type="match status" value="1"/>
</dbReference>
<feature type="transmembrane region" description="Helical" evidence="1">
    <location>
        <begin position="534"/>
        <end position="552"/>
    </location>
</feature>
<evidence type="ECO:0000313" key="5">
    <source>
        <dbReference type="Proteomes" id="UP000829354"/>
    </source>
</evidence>
<evidence type="ECO:0000259" key="3">
    <source>
        <dbReference type="SMART" id="SM00703"/>
    </source>
</evidence>
<dbReference type="Pfam" id="PF01757">
    <property type="entry name" value="Acyl_transf_3"/>
    <property type="match status" value="1"/>
</dbReference>
<feature type="transmembrane region" description="Helical" evidence="1">
    <location>
        <begin position="616"/>
        <end position="634"/>
    </location>
</feature>
<dbReference type="PANTHER" id="PTHR11161:SF67">
    <property type="entry name" value="NOSE RESISTANT-TO-FLUOXETINE PROTEIN N-TERMINAL DOMAIN-CONTAINING PROTEIN"/>
    <property type="match status" value="1"/>
</dbReference>
<sequence length="707" mass="80718">MFPSSRILNFSLISLFLSLKLVDSSFHLFDSDNVQSLNFNPIHGFINYTGISNQCKKSVKTWINSLEIITKSSSECLLYKNCSAPVLKTLKDNMYAIQQYDAFGKIPSPGLFEIELIFDGSYQECRRISGVKYDTNYCYVVLIPGRNADCSGGNINNIGNQVAFRRAVCMPKSCGSGDTVNLYNQLSGLPLTACATFCSERDVPKDSSFWGLSIFMTVIISIAILATSVDYLRESVCSVTTKSIEKTFSIFRILYAFSFWTNASTILNVSPQPDSYIKCLDCIRGLSMAWVLSAHVLNYFLFSDTLMPIKSFANYFADSFFINANFSVDTFFLVSGITVAYSFFRMKPTSKILRSPSTWILFYVHRFIRLTPPYMIFIGFYTVYSLYIQGPLAASLFNFTVLQVEACKASWWRNLIYINNFDDGENPCYGPSWYLAVDTQLYLIAPILLIGLSWKPIFGIVLSIIGCAGSILTVYILYLKFDLPADSFHSDASGKFNFYIYQKPWIRCPPYLIGILVGYYLAKNLGTSKLQLYRKVFFMGISFVLPFCFLIANKGYDEGKHQLEKSYVKASYYNFSRFFWATSVGYIIVACHRGWAGPIGNFMNHPIWQPLGRLSYSAYIVHLMIVYYFLNVGAKPLHFVSTWQVYVYYILPATILTFTFAFFWSCLFELPIMKLEKYLLEVLRIKKIRSEPAPAEVPAWKEHHIHI</sequence>
<dbReference type="Proteomes" id="UP000829354">
    <property type="component" value="Chromosome V"/>
</dbReference>
<feature type="domain" description="Nose resistant-to-fluoxetine protein N-terminal" evidence="3">
    <location>
        <begin position="73"/>
        <end position="200"/>
    </location>
</feature>